<dbReference type="OrthoDB" id="9771302at2"/>
<dbReference type="RefSeq" id="WP_135961938.1">
    <property type="nucleotide sequence ID" value="NZ_SRXT01000001.1"/>
</dbReference>
<dbReference type="GO" id="GO:0044877">
    <property type="term" value="F:protein-containing complex binding"/>
    <property type="evidence" value="ECO:0007669"/>
    <property type="project" value="TreeGrafter"/>
</dbReference>
<comment type="caution">
    <text evidence="2">The sequence shown here is derived from an EMBL/GenBank/DDBJ whole genome shotgun (WGS) entry which is preliminary data.</text>
</comment>
<dbReference type="PANTHER" id="PTHR12126:SF11">
    <property type="entry name" value="NADH DEHYDROGENASE [UBIQUINONE] 1 ALPHA SUBCOMPLEX SUBUNIT 9, MITOCHONDRIAL"/>
    <property type="match status" value="1"/>
</dbReference>
<name>A0A4S1XI17_9SPHN</name>
<reference evidence="2 3" key="1">
    <citation type="submission" date="2019-04" db="EMBL/GenBank/DDBJ databases">
        <title>Sphingomonas psychrotolerans sp. nov., isolated from soil in the Tianshan Mountains, Xinjiang, China.</title>
        <authorList>
            <person name="Luo Y."/>
            <person name="Sheng H."/>
        </authorList>
    </citation>
    <scope>NUCLEOTIDE SEQUENCE [LARGE SCALE GENOMIC DNA]</scope>
    <source>
        <strain evidence="2 3">ZFGT-11</strain>
    </source>
</reference>
<sequence length="249" mass="25948">MKIVVVGGTGLIGSRLVRELALEGHDVVVAARSTGVDIVAGAGLAQALDGAEVVVDLSNPGYADPGEMLRFFEASGANLLAAEHRAGVTHHVTFSAIGSDRITNGYFLAKNAQEDLVVASNIPFTIIRSAPLFEYIYDIVGAQSDRPAVRLPPVRLRPIAADDAARALARVALGAPENAVVEIAGPDTYALSSLAGQILTANDDLRPVIVDDAAPFFGGPVSEPLAGGMYPQIGATDFEDWLHQSLTPA</sequence>
<dbReference type="InterPro" id="IPR051207">
    <property type="entry name" value="ComplexI_NDUFA9_subunit"/>
</dbReference>
<dbReference type="InterPro" id="IPR016040">
    <property type="entry name" value="NAD(P)-bd_dom"/>
</dbReference>
<protein>
    <submittedName>
        <fullName evidence="2">SDR family oxidoreductase</fullName>
    </submittedName>
</protein>
<accession>A0A4S1XI17</accession>
<feature type="domain" description="NAD(P)-binding" evidence="1">
    <location>
        <begin position="7"/>
        <end position="132"/>
    </location>
</feature>
<organism evidence="2 3">
    <name type="scientific">Sphingomonas gei</name>
    <dbReference type="NCBI Taxonomy" id="1395960"/>
    <lineage>
        <taxon>Bacteria</taxon>
        <taxon>Pseudomonadati</taxon>
        <taxon>Pseudomonadota</taxon>
        <taxon>Alphaproteobacteria</taxon>
        <taxon>Sphingomonadales</taxon>
        <taxon>Sphingomonadaceae</taxon>
        <taxon>Sphingomonas</taxon>
    </lineage>
</organism>
<evidence type="ECO:0000259" key="1">
    <source>
        <dbReference type="Pfam" id="PF13460"/>
    </source>
</evidence>
<dbReference type="SUPFAM" id="SSF51735">
    <property type="entry name" value="NAD(P)-binding Rossmann-fold domains"/>
    <property type="match status" value="1"/>
</dbReference>
<dbReference type="InterPro" id="IPR036291">
    <property type="entry name" value="NAD(P)-bd_dom_sf"/>
</dbReference>
<dbReference type="Proteomes" id="UP000306147">
    <property type="component" value="Unassembled WGS sequence"/>
</dbReference>
<dbReference type="EMBL" id="SRXT01000001">
    <property type="protein sequence ID" value="TGX55738.1"/>
    <property type="molecule type" value="Genomic_DNA"/>
</dbReference>
<dbReference type="Pfam" id="PF13460">
    <property type="entry name" value="NAD_binding_10"/>
    <property type="match status" value="1"/>
</dbReference>
<dbReference type="AlphaFoldDB" id="A0A4S1XI17"/>
<gene>
    <name evidence="2" type="ORF">E5A73_00990</name>
</gene>
<dbReference type="PANTHER" id="PTHR12126">
    <property type="entry name" value="NADH-UBIQUINONE OXIDOREDUCTASE 39 KDA SUBUNIT-RELATED"/>
    <property type="match status" value="1"/>
</dbReference>
<evidence type="ECO:0000313" key="2">
    <source>
        <dbReference type="EMBL" id="TGX55738.1"/>
    </source>
</evidence>
<evidence type="ECO:0000313" key="3">
    <source>
        <dbReference type="Proteomes" id="UP000306147"/>
    </source>
</evidence>
<keyword evidence="3" id="KW-1185">Reference proteome</keyword>
<dbReference type="Gene3D" id="3.40.50.720">
    <property type="entry name" value="NAD(P)-binding Rossmann-like Domain"/>
    <property type="match status" value="1"/>
</dbReference>
<proteinExistence type="predicted"/>